<evidence type="ECO:0000313" key="1">
    <source>
        <dbReference type="EMBL" id="MFC5669880.1"/>
    </source>
</evidence>
<protein>
    <submittedName>
        <fullName evidence="1">Uncharacterized protein</fullName>
    </submittedName>
</protein>
<reference evidence="2" key="1">
    <citation type="journal article" date="2019" name="Int. J. Syst. Evol. Microbiol.">
        <title>The Global Catalogue of Microorganisms (GCM) 10K type strain sequencing project: providing services to taxonomists for standard genome sequencing and annotation.</title>
        <authorList>
            <consortium name="The Broad Institute Genomics Platform"/>
            <consortium name="The Broad Institute Genome Sequencing Center for Infectious Disease"/>
            <person name="Wu L."/>
            <person name="Ma J."/>
        </authorList>
    </citation>
    <scope>NUCLEOTIDE SEQUENCE [LARGE SCALE GENOMIC DNA]</scope>
    <source>
        <strain evidence="2">JCM 13852</strain>
    </source>
</reference>
<dbReference type="RefSeq" id="WP_381207055.1">
    <property type="nucleotide sequence ID" value="NZ_JBHSPC010000015.1"/>
</dbReference>
<dbReference type="Proteomes" id="UP001596183">
    <property type="component" value="Unassembled WGS sequence"/>
</dbReference>
<accession>A0ABW0XNT5</accession>
<name>A0ABW0XNT5_9ACTN</name>
<comment type="caution">
    <text evidence="1">The sequence shown here is derived from an EMBL/GenBank/DDBJ whole genome shotgun (WGS) entry which is preliminary data.</text>
</comment>
<organism evidence="1 2">
    <name type="scientific">Streptomyces incanus</name>
    <dbReference type="NCBI Taxonomy" id="887453"/>
    <lineage>
        <taxon>Bacteria</taxon>
        <taxon>Bacillati</taxon>
        <taxon>Actinomycetota</taxon>
        <taxon>Actinomycetes</taxon>
        <taxon>Kitasatosporales</taxon>
        <taxon>Streptomycetaceae</taxon>
        <taxon>Streptomyces</taxon>
    </lineage>
</organism>
<keyword evidence="2" id="KW-1185">Reference proteome</keyword>
<gene>
    <name evidence="1" type="ORF">ACFP2V_07075</name>
</gene>
<dbReference type="EMBL" id="JBHSPC010000015">
    <property type="protein sequence ID" value="MFC5669880.1"/>
    <property type="molecule type" value="Genomic_DNA"/>
</dbReference>
<evidence type="ECO:0000313" key="2">
    <source>
        <dbReference type="Proteomes" id="UP001596183"/>
    </source>
</evidence>
<sequence>MCSGVQTITGEGFSPVRFQCGMRSSVHTSASGRLPASSSTRAAGLKVISCCAIAAFSAARSVEWTR</sequence>
<proteinExistence type="predicted"/>